<reference evidence="9 10" key="1">
    <citation type="submission" date="2019-05" db="EMBL/GenBank/DDBJ databases">
        <authorList>
            <person name="Narsing Rao M.P."/>
            <person name="Li W.J."/>
        </authorList>
    </citation>
    <scope>NUCLEOTIDE SEQUENCE [LARGE SCALE GENOMIC DNA]</scope>
    <source>
        <strain evidence="9 10">SYSU_K30003</strain>
    </source>
</reference>
<dbReference type="PANTHER" id="PTHR23514">
    <property type="entry name" value="BYPASS OF STOP CODON PROTEIN 6"/>
    <property type="match status" value="1"/>
</dbReference>
<evidence type="ECO:0000313" key="10">
    <source>
        <dbReference type="Proteomes" id="UP000309676"/>
    </source>
</evidence>
<dbReference type="InterPro" id="IPR020846">
    <property type="entry name" value="MFS_dom"/>
</dbReference>
<gene>
    <name evidence="9" type="ORF">FE782_01225</name>
</gene>
<feature type="transmembrane region" description="Helical" evidence="7">
    <location>
        <begin position="54"/>
        <end position="74"/>
    </location>
</feature>
<feature type="transmembrane region" description="Helical" evidence="7">
    <location>
        <begin position="313"/>
        <end position="333"/>
    </location>
</feature>
<keyword evidence="4 7" id="KW-0812">Transmembrane</keyword>
<organism evidence="9 10">
    <name type="scientific">Paenibacillus antri</name>
    <dbReference type="NCBI Taxonomy" id="2582848"/>
    <lineage>
        <taxon>Bacteria</taxon>
        <taxon>Bacillati</taxon>
        <taxon>Bacillota</taxon>
        <taxon>Bacilli</taxon>
        <taxon>Bacillales</taxon>
        <taxon>Paenibacillaceae</taxon>
        <taxon>Paenibacillus</taxon>
    </lineage>
</organism>
<dbReference type="OrthoDB" id="1674556at2"/>
<dbReference type="PANTHER" id="PTHR23514:SF3">
    <property type="entry name" value="BYPASS OF STOP CODON PROTEIN 6"/>
    <property type="match status" value="1"/>
</dbReference>
<feature type="domain" description="Major facilitator superfamily (MFS) profile" evidence="8">
    <location>
        <begin position="20"/>
        <end position="402"/>
    </location>
</feature>
<dbReference type="Pfam" id="PF07690">
    <property type="entry name" value="MFS_1"/>
    <property type="match status" value="1"/>
</dbReference>
<dbReference type="InterPro" id="IPR011701">
    <property type="entry name" value="MFS"/>
</dbReference>
<evidence type="ECO:0000256" key="6">
    <source>
        <dbReference type="ARBA" id="ARBA00023136"/>
    </source>
</evidence>
<comment type="caution">
    <text evidence="9">The sequence shown here is derived from an EMBL/GenBank/DDBJ whole genome shotgun (WGS) entry which is preliminary data.</text>
</comment>
<keyword evidence="6 7" id="KW-0472">Membrane</keyword>
<feature type="transmembrane region" description="Helical" evidence="7">
    <location>
        <begin position="16"/>
        <end position="34"/>
    </location>
</feature>
<dbReference type="PROSITE" id="PS50850">
    <property type="entry name" value="MFS"/>
    <property type="match status" value="1"/>
</dbReference>
<dbReference type="Proteomes" id="UP000309676">
    <property type="component" value="Unassembled WGS sequence"/>
</dbReference>
<feature type="transmembrane region" description="Helical" evidence="7">
    <location>
        <begin position="257"/>
        <end position="277"/>
    </location>
</feature>
<evidence type="ECO:0000313" key="9">
    <source>
        <dbReference type="EMBL" id="TLS54000.1"/>
    </source>
</evidence>
<evidence type="ECO:0000256" key="3">
    <source>
        <dbReference type="ARBA" id="ARBA00022448"/>
    </source>
</evidence>
<evidence type="ECO:0000256" key="7">
    <source>
        <dbReference type="SAM" id="Phobius"/>
    </source>
</evidence>
<dbReference type="AlphaFoldDB" id="A0A5R9GI97"/>
<keyword evidence="10" id="KW-1185">Reference proteome</keyword>
<sequence length="404" mass="43308">MVLQQSQSSPEQLTRNYYLLLAVVFVGYLIFGISENMKGPALPRMQEDFRLEEWQLGLLLAFNSLGFLLACSFAGRVVQTIGLRTACLLTFGFMAASGWLIGSAQGFVPFAGAFFFFYVWNGLLEIALAVLSARLFTKNTGFMMNLSHFFYGLSSTGAPLAATGMMAWSVGGEALGWRGMYTVLLLTCALPMLPALLAKFPKESAAQAEARVTWRSFMRDKVAWCVVVLLAFGVTAELAVGGWLVNFLEKSYGWDTVRASGMLSAFFFCFTIARLVLGPLTDRFGFVKSIVLFAGFSGACTCAGILLGEPGAALLALAGAGIAPVYPTVMAFLAKRYPHGTDAAITFTVTTIGILGIVGNFLIGAATDALGYRAGYSLIGLSALGCAAAGVVLYRWLHKEGRVI</sequence>
<comment type="similarity">
    <text evidence="2">Belongs to the major facilitator superfamily.</text>
</comment>
<feature type="transmembrane region" description="Helical" evidence="7">
    <location>
        <begin position="81"/>
        <end position="101"/>
    </location>
</feature>
<accession>A0A5R9GI97</accession>
<proteinExistence type="inferred from homology"/>
<dbReference type="GO" id="GO:0022857">
    <property type="term" value="F:transmembrane transporter activity"/>
    <property type="evidence" value="ECO:0007669"/>
    <property type="project" value="InterPro"/>
</dbReference>
<protein>
    <submittedName>
        <fullName evidence="9">MFS transporter</fullName>
    </submittedName>
</protein>
<dbReference type="EMBL" id="VCIW01000001">
    <property type="protein sequence ID" value="TLS54000.1"/>
    <property type="molecule type" value="Genomic_DNA"/>
</dbReference>
<evidence type="ECO:0000256" key="4">
    <source>
        <dbReference type="ARBA" id="ARBA00022692"/>
    </source>
</evidence>
<evidence type="ECO:0000259" key="8">
    <source>
        <dbReference type="PROSITE" id="PS50850"/>
    </source>
</evidence>
<dbReference type="InterPro" id="IPR051788">
    <property type="entry name" value="MFS_Transporter"/>
</dbReference>
<keyword evidence="5 7" id="KW-1133">Transmembrane helix</keyword>
<evidence type="ECO:0000256" key="5">
    <source>
        <dbReference type="ARBA" id="ARBA00022989"/>
    </source>
</evidence>
<name>A0A5R9GI97_9BACL</name>
<dbReference type="GO" id="GO:0005886">
    <property type="term" value="C:plasma membrane"/>
    <property type="evidence" value="ECO:0007669"/>
    <property type="project" value="UniProtKB-SubCell"/>
</dbReference>
<feature type="transmembrane region" description="Helical" evidence="7">
    <location>
        <begin position="113"/>
        <end position="137"/>
    </location>
</feature>
<evidence type="ECO:0000256" key="1">
    <source>
        <dbReference type="ARBA" id="ARBA00004651"/>
    </source>
</evidence>
<feature type="transmembrane region" description="Helical" evidence="7">
    <location>
        <begin position="222"/>
        <end position="245"/>
    </location>
</feature>
<dbReference type="Gene3D" id="1.20.1250.20">
    <property type="entry name" value="MFS general substrate transporter like domains"/>
    <property type="match status" value="2"/>
</dbReference>
<feature type="transmembrane region" description="Helical" evidence="7">
    <location>
        <begin position="345"/>
        <end position="363"/>
    </location>
</feature>
<feature type="transmembrane region" description="Helical" evidence="7">
    <location>
        <begin position="149"/>
        <end position="168"/>
    </location>
</feature>
<feature type="transmembrane region" description="Helical" evidence="7">
    <location>
        <begin position="375"/>
        <end position="397"/>
    </location>
</feature>
<keyword evidence="3" id="KW-0813">Transport</keyword>
<comment type="subcellular location">
    <subcellularLocation>
        <location evidence="1">Cell membrane</location>
        <topology evidence="1">Multi-pass membrane protein</topology>
    </subcellularLocation>
</comment>
<dbReference type="SUPFAM" id="SSF103473">
    <property type="entry name" value="MFS general substrate transporter"/>
    <property type="match status" value="1"/>
</dbReference>
<feature type="transmembrane region" description="Helical" evidence="7">
    <location>
        <begin position="180"/>
        <end position="201"/>
    </location>
</feature>
<dbReference type="InterPro" id="IPR036259">
    <property type="entry name" value="MFS_trans_sf"/>
</dbReference>
<evidence type="ECO:0000256" key="2">
    <source>
        <dbReference type="ARBA" id="ARBA00008335"/>
    </source>
</evidence>
<feature type="transmembrane region" description="Helical" evidence="7">
    <location>
        <begin position="289"/>
        <end position="307"/>
    </location>
</feature>